<keyword evidence="3" id="KW-1185">Reference proteome</keyword>
<sequence>MGQKAKDPLSKLVSIDIFFPTIPVKKCKVDFIGRVSHLRMEKDPPLRVHVYLAPKGVYEWSSSSRNRNAVVLSHTQGSWIGGRGNRDRTQGKFKSLPTRGTQKCQDMVKRDAYTLLRIDEAHVEGSSLHQNSE</sequence>
<feature type="region of interest" description="Disordered" evidence="1">
    <location>
        <begin position="80"/>
        <end position="101"/>
    </location>
</feature>
<proteinExistence type="predicted"/>
<dbReference type="Proteomes" id="UP001367508">
    <property type="component" value="Unassembled WGS sequence"/>
</dbReference>
<gene>
    <name evidence="2" type="ORF">VNO77_27612</name>
</gene>
<evidence type="ECO:0000313" key="2">
    <source>
        <dbReference type="EMBL" id="KAK7324093.1"/>
    </source>
</evidence>
<accession>A0AAN9QAN5</accession>
<comment type="caution">
    <text evidence="2">The sequence shown here is derived from an EMBL/GenBank/DDBJ whole genome shotgun (WGS) entry which is preliminary data.</text>
</comment>
<name>A0AAN9QAN5_CANGL</name>
<dbReference type="EMBL" id="JAYMYQ010000006">
    <property type="protein sequence ID" value="KAK7324093.1"/>
    <property type="molecule type" value="Genomic_DNA"/>
</dbReference>
<organism evidence="2 3">
    <name type="scientific">Canavalia gladiata</name>
    <name type="common">Sword bean</name>
    <name type="synonym">Dolichos gladiatus</name>
    <dbReference type="NCBI Taxonomy" id="3824"/>
    <lineage>
        <taxon>Eukaryota</taxon>
        <taxon>Viridiplantae</taxon>
        <taxon>Streptophyta</taxon>
        <taxon>Embryophyta</taxon>
        <taxon>Tracheophyta</taxon>
        <taxon>Spermatophyta</taxon>
        <taxon>Magnoliopsida</taxon>
        <taxon>eudicotyledons</taxon>
        <taxon>Gunneridae</taxon>
        <taxon>Pentapetalae</taxon>
        <taxon>rosids</taxon>
        <taxon>fabids</taxon>
        <taxon>Fabales</taxon>
        <taxon>Fabaceae</taxon>
        <taxon>Papilionoideae</taxon>
        <taxon>50 kb inversion clade</taxon>
        <taxon>NPAAA clade</taxon>
        <taxon>indigoferoid/millettioid clade</taxon>
        <taxon>Phaseoleae</taxon>
        <taxon>Canavalia</taxon>
    </lineage>
</organism>
<reference evidence="2 3" key="1">
    <citation type="submission" date="2024-01" db="EMBL/GenBank/DDBJ databases">
        <title>The genomes of 5 underutilized Papilionoideae crops provide insights into root nodulation and disease resistanc.</title>
        <authorList>
            <person name="Jiang F."/>
        </authorList>
    </citation>
    <scope>NUCLEOTIDE SEQUENCE [LARGE SCALE GENOMIC DNA]</scope>
    <source>
        <strain evidence="2">LVBAO_FW01</strain>
        <tissue evidence="2">Leaves</tissue>
    </source>
</reference>
<evidence type="ECO:0000313" key="3">
    <source>
        <dbReference type="Proteomes" id="UP001367508"/>
    </source>
</evidence>
<dbReference type="AlphaFoldDB" id="A0AAN9QAN5"/>
<evidence type="ECO:0000256" key="1">
    <source>
        <dbReference type="SAM" id="MobiDB-lite"/>
    </source>
</evidence>
<protein>
    <submittedName>
        <fullName evidence="2">Uncharacterized protein</fullName>
    </submittedName>
</protein>